<name>A0A1X7TJG7_AMPQE</name>
<dbReference type="EnsemblMetazoa" id="Aqu2.1.14942_001">
    <property type="protein sequence ID" value="Aqu2.1.14942_001"/>
    <property type="gene ID" value="Aqu2.1.14942"/>
</dbReference>
<reference evidence="2" key="1">
    <citation type="submission" date="2017-05" db="UniProtKB">
        <authorList>
            <consortium name="EnsemblMetazoa"/>
        </authorList>
    </citation>
    <scope>IDENTIFICATION</scope>
</reference>
<sequence>MNNVNYAPQELRIVNRQQNEAAEEIANLYESLDRSQTAKAKESCPQLHLGKQATALALIIILQVLMLMLLIAILVTVYMQAYTCTNVINSDGNDSYEYALSNSSNIPVQQLDPMETAEILQKVDKLAKAFPNVSNACISSADVVYELSSTMQEVLLKQNNFSSDPLLNSCSKIKKMQLYSQSGYYTINGKSIYCHMGELCGTDAWARLAYLNMSDPTQNCPFGFRLYQSGGVRACGRPVTNDSSCVSVQFPSNGTKYSQICGRVVGYQYGTTDAARSNNIMTADGVSITRGLSQQHVWTMLAGSFDSSLNNPRNRCPCSTDSGQVVLSDHYFCESGKHDTSFQLKLFTSDPLWDGQGCGSNEVLCCSAPGIPWFYRDYGNATTTDYIELKICCDEGTNNEDSPVNAYEIYVK</sequence>
<protein>
    <submittedName>
        <fullName evidence="2">Uncharacterized protein</fullName>
    </submittedName>
</protein>
<keyword evidence="1" id="KW-1133">Transmembrane helix</keyword>
<keyword evidence="1" id="KW-0812">Transmembrane</keyword>
<organism evidence="2">
    <name type="scientific">Amphimedon queenslandica</name>
    <name type="common">Sponge</name>
    <dbReference type="NCBI Taxonomy" id="400682"/>
    <lineage>
        <taxon>Eukaryota</taxon>
        <taxon>Metazoa</taxon>
        <taxon>Porifera</taxon>
        <taxon>Demospongiae</taxon>
        <taxon>Heteroscleromorpha</taxon>
        <taxon>Haplosclerida</taxon>
        <taxon>Niphatidae</taxon>
        <taxon>Amphimedon</taxon>
    </lineage>
</organism>
<dbReference type="InParanoid" id="A0A1X7TJG7"/>
<accession>A0A1X7TJG7</accession>
<proteinExistence type="predicted"/>
<keyword evidence="1" id="KW-0472">Membrane</keyword>
<dbReference type="AlphaFoldDB" id="A0A1X7TJG7"/>
<evidence type="ECO:0000256" key="1">
    <source>
        <dbReference type="SAM" id="Phobius"/>
    </source>
</evidence>
<feature type="transmembrane region" description="Helical" evidence="1">
    <location>
        <begin position="55"/>
        <end position="79"/>
    </location>
</feature>
<evidence type="ECO:0000313" key="2">
    <source>
        <dbReference type="EnsemblMetazoa" id="Aqu2.1.14942_001"/>
    </source>
</evidence>